<dbReference type="KEGG" id="brp:103868585"/>
<evidence type="ECO:0000256" key="6">
    <source>
        <dbReference type="ARBA" id="ARBA00023242"/>
    </source>
</evidence>
<evidence type="ECO:0000256" key="4">
    <source>
        <dbReference type="ARBA" id="ARBA00023172"/>
    </source>
</evidence>
<dbReference type="PANTHER" id="PTHR16140">
    <property type="entry name" value="NON-STRUCTURAL MAINTENANCE OF CHROMOSOMES ELEMENT 4"/>
    <property type="match status" value="1"/>
</dbReference>
<comment type="subunit">
    <text evidence="7">Component of the SMC5-SMC6 complex.</text>
</comment>
<organism evidence="10 11">
    <name type="scientific">Brassica campestris</name>
    <name type="common">Field mustard</name>
    <dbReference type="NCBI Taxonomy" id="3711"/>
    <lineage>
        <taxon>Eukaryota</taxon>
        <taxon>Viridiplantae</taxon>
        <taxon>Streptophyta</taxon>
        <taxon>Embryophyta</taxon>
        <taxon>Tracheophyta</taxon>
        <taxon>Spermatophyta</taxon>
        <taxon>Magnoliopsida</taxon>
        <taxon>eudicotyledons</taxon>
        <taxon>Gunneridae</taxon>
        <taxon>Pentapetalae</taxon>
        <taxon>rosids</taxon>
        <taxon>malvids</taxon>
        <taxon>Brassicales</taxon>
        <taxon>Brassicaceae</taxon>
        <taxon>Brassiceae</taxon>
        <taxon>Brassica</taxon>
    </lineage>
</organism>
<dbReference type="FunCoup" id="M4ENT4">
    <property type="interactions" value="2844"/>
</dbReference>
<evidence type="ECO:0000256" key="5">
    <source>
        <dbReference type="ARBA" id="ARBA00023204"/>
    </source>
</evidence>
<evidence type="ECO:0000259" key="9">
    <source>
        <dbReference type="Pfam" id="PF08743"/>
    </source>
</evidence>
<dbReference type="InterPro" id="IPR027786">
    <property type="entry name" value="Nse4/EID"/>
</dbReference>
<reference evidence="10" key="3">
    <citation type="submission" date="2023-03" db="UniProtKB">
        <authorList>
            <consortium name="EnsemblPlants"/>
        </authorList>
    </citation>
    <scope>IDENTIFICATION</scope>
    <source>
        <strain evidence="10">cv. Chiifu-401-42</strain>
    </source>
</reference>
<dbReference type="Proteomes" id="UP000011750">
    <property type="component" value="Chromosome A05"/>
</dbReference>
<dbReference type="GO" id="GO:0005634">
    <property type="term" value="C:nucleus"/>
    <property type="evidence" value="ECO:0000318"/>
    <property type="project" value="GO_Central"/>
</dbReference>
<evidence type="ECO:0000256" key="1">
    <source>
        <dbReference type="ARBA" id="ARBA00004123"/>
    </source>
</evidence>
<reference evidence="10 11" key="2">
    <citation type="journal article" date="2018" name="Hortic Res">
        <title>Improved Brassica rapa reference genome by single-molecule sequencing and chromosome conformation capture technologies.</title>
        <authorList>
            <person name="Zhang L."/>
            <person name="Cai X."/>
            <person name="Wu J."/>
            <person name="Liu M."/>
            <person name="Grob S."/>
            <person name="Cheng F."/>
            <person name="Liang J."/>
            <person name="Cai C."/>
            <person name="Liu Z."/>
            <person name="Liu B."/>
            <person name="Wang F."/>
            <person name="Li S."/>
            <person name="Liu F."/>
            <person name="Li X."/>
            <person name="Cheng L."/>
            <person name="Yang W."/>
            <person name="Li M.H."/>
            <person name="Grossniklaus U."/>
            <person name="Zheng H."/>
            <person name="Wang X."/>
        </authorList>
    </citation>
    <scope>NUCLEOTIDE SEQUENCE [LARGE SCALE GENOMIC DNA]</scope>
    <source>
        <strain evidence="10 11">cv. Chiifu-401-42</strain>
    </source>
</reference>
<keyword evidence="5 7" id="KW-0234">DNA repair</keyword>
<feature type="region of interest" description="Disordered" evidence="8">
    <location>
        <begin position="195"/>
        <end position="219"/>
    </location>
</feature>
<keyword evidence="4 7" id="KW-0233">DNA recombination</keyword>
<sequence length="387" mass="43672">MRMRRKVKRESEATGEGNGRRHVDESAKNKGVDDSVPIDEPPTQEEDQGISDRRILRSQYLALIHKISHSKDDLTRVDSDKFSRIFSEFENLHQKVQKPREQVADAEAFLDIANTIMSSVKSHSANGVSPADFVNALVNGFGQASLGVDETSPVSIKWKDLGLAVCSTLFVSSFGCSTMLGPMSTELKERKRAVYRKRTKPGEGVRPEEVDDTQSEEKTDTDKNMAIMFNILRQKKRVRLESLMLNRRSFAQTVENLFALSFLVKDGRVEIIVDKTGSHFALPRNAPAANLVMSGEVIYNHFVFRFDFKDWKLMSEMVPMGEELMPHREIAIASSSCPSDFPQDSQTTPIRKFSRNRGLVVQEDTVVEDSPDIEGDGTRKRCKRRLA</sequence>
<dbReference type="EnsemblPlants" id="Bra030454.1">
    <property type="protein sequence ID" value="Bra030454.1-P"/>
    <property type="gene ID" value="Bra030454"/>
</dbReference>
<dbReference type="InParanoid" id="M4ENT4"/>
<feature type="domain" description="Non-structural maintenance of chromosome element 4 C-terminal" evidence="9">
    <location>
        <begin position="238"/>
        <end position="325"/>
    </location>
</feature>
<evidence type="ECO:0000256" key="8">
    <source>
        <dbReference type="SAM" id="MobiDB-lite"/>
    </source>
</evidence>
<name>M4ENT4_BRACM</name>
<comment type="subcellular location">
    <subcellularLocation>
        <location evidence="1 7">Nucleus</location>
    </subcellularLocation>
</comment>
<evidence type="ECO:0000256" key="3">
    <source>
        <dbReference type="ARBA" id="ARBA00022763"/>
    </source>
</evidence>
<feature type="compositionally biased region" description="Acidic residues" evidence="8">
    <location>
        <begin position="366"/>
        <end position="375"/>
    </location>
</feature>
<dbReference type="GO" id="GO:0006310">
    <property type="term" value="P:DNA recombination"/>
    <property type="evidence" value="ECO:0007669"/>
    <property type="project" value="UniProtKB-UniRule"/>
</dbReference>
<dbReference type="OrthoDB" id="361242at2759"/>
<reference evidence="10 11" key="1">
    <citation type="journal article" date="2011" name="Nat. Genet.">
        <title>The genome of the mesopolyploid crop species Brassica rapa.</title>
        <authorList>
            <consortium name="Brassica rapa Genome Sequencing Project Consortium"/>
            <person name="Wang X."/>
            <person name="Wang H."/>
            <person name="Wang J."/>
            <person name="Sun R."/>
            <person name="Wu J."/>
            <person name="Liu S."/>
            <person name="Bai Y."/>
            <person name="Mun J.H."/>
            <person name="Bancroft I."/>
            <person name="Cheng F."/>
            <person name="Huang S."/>
            <person name="Li X."/>
            <person name="Hua W."/>
            <person name="Wang J."/>
            <person name="Wang X."/>
            <person name="Freeling M."/>
            <person name="Pires J.C."/>
            <person name="Paterson A.H."/>
            <person name="Chalhoub B."/>
            <person name="Wang B."/>
            <person name="Hayward A."/>
            <person name="Sharpe A.G."/>
            <person name="Park B.S."/>
            <person name="Weisshaar B."/>
            <person name="Liu B."/>
            <person name="Li B."/>
            <person name="Liu B."/>
            <person name="Tong C."/>
            <person name="Song C."/>
            <person name="Duran C."/>
            <person name="Peng C."/>
            <person name="Geng C."/>
            <person name="Koh C."/>
            <person name="Lin C."/>
            <person name="Edwards D."/>
            <person name="Mu D."/>
            <person name="Shen D."/>
            <person name="Soumpourou E."/>
            <person name="Li F."/>
            <person name="Fraser F."/>
            <person name="Conant G."/>
            <person name="Lassalle G."/>
            <person name="King G.J."/>
            <person name="Bonnema G."/>
            <person name="Tang H."/>
            <person name="Wang H."/>
            <person name="Belcram H."/>
            <person name="Zhou H."/>
            <person name="Hirakawa H."/>
            <person name="Abe H."/>
            <person name="Guo H."/>
            <person name="Wang H."/>
            <person name="Jin H."/>
            <person name="Parkin I.A."/>
            <person name="Batley J."/>
            <person name="Kim J.S."/>
            <person name="Just J."/>
            <person name="Li J."/>
            <person name="Xu J."/>
            <person name="Deng J."/>
            <person name="Kim J.A."/>
            <person name="Li J."/>
            <person name="Yu J."/>
            <person name="Meng J."/>
            <person name="Wang J."/>
            <person name="Min J."/>
            <person name="Poulain J."/>
            <person name="Wang J."/>
            <person name="Hatakeyama K."/>
            <person name="Wu K."/>
            <person name="Wang L."/>
            <person name="Fang L."/>
            <person name="Trick M."/>
            <person name="Links M.G."/>
            <person name="Zhao M."/>
            <person name="Jin M."/>
            <person name="Ramchiary N."/>
            <person name="Drou N."/>
            <person name="Berkman P.J."/>
            <person name="Cai Q."/>
            <person name="Huang Q."/>
            <person name="Li R."/>
            <person name="Tabata S."/>
            <person name="Cheng S."/>
            <person name="Zhang S."/>
            <person name="Zhang S."/>
            <person name="Huang S."/>
            <person name="Sato S."/>
            <person name="Sun S."/>
            <person name="Kwon S.J."/>
            <person name="Choi S.R."/>
            <person name="Lee T.H."/>
            <person name="Fan W."/>
            <person name="Zhao X."/>
            <person name="Tan X."/>
            <person name="Xu X."/>
            <person name="Wang Y."/>
            <person name="Qiu Y."/>
            <person name="Yin Y."/>
            <person name="Li Y."/>
            <person name="Du Y."/>
            <person name="Liao Y."/>
            <person name="Lim Y."/>
            <person name="Narusaka Y."/>
            <person name="Wang Y."/>
            <person name="Wang Z."/>
            <person name="Li Z."/>
            <person name="Wang Z."/>
            <person name="Xiong Z."/>
            <person name="Zhang Z."/>
        </authorList>
    </citation>
    <scope>NUCLEOTIDE SEQUENCE [LARGE SCALE GENOMIC DNA]</scope>
    <source>
        <strain evidence="10 11">cv. Chiifu-401-42</strain>
    </source>
</reference>
<comment type="similarity">
    <text evidence="2 7">Belongs to the NSE4 family.</text>
</comment>
<feature type="compositionally biased region" description="Basic and acidic residues" evidence="8">
    <location>
        <begin position="18"/>
        <end position="33"/>
    </location>
</feature>
<dbReference type="AlphaFoldDB" id="M4ENT4"/>
<evidence type="ECO:0000256" key="2">
    <source>
        <dbReference type="ARBA" id="ARBA00008997"/>
    </source>
</evidence>
<dbReference type="eggNOG" id="KOG2866">
    <property type="taxonomic scope" value="Eukaryota"/>
</dbReference>
<keyword evidence="11" id="KW-1185">Reference proteome</keyword>
<evidence type="ECO:0000313" key="10">
    <source>
        <dbReference type="EnsemblPlants" id="Bra030454.1-P"/>
    </source>
</evidence>
<dbReference type="Gramene" id="Bra030454.1">
    <property type="protein sequence ID" value="Bra030454.1-P"/>
    <property type="gene ID" value="Bra030454"/>
</dbReference>
<dbReference type="HOGENOM" id="CLU_041037_0_0_1"/>
<protein>
    <recommendedName>
        <fullName evidence="7">Non-structural maintenance of chromosomes element 4</fullName>
    </recommendedName>
</protein>
<dbReference type="RefSeq" id="XP_009144924.1">
    <property type="nucleotide sequence ID" value="XM_009146676.2"/>
</dbReference>
<dbReference type="GO" id="GO:0030915">
    <property type="term" value="C:Smc5-Smc6 complex"/>
    <property type="evidence" value="ECO:0000318"/>
    <property type="project" value="GO_Central"/>
</dbReference>
<keyword evidence="6 7" id="KW-0539">Nucleus</keyword>
<dbReference type="PANTHER" id="PTHR16140:SF19">
    <property type="entry name" value="NON-STRUCTURAL MAINTENANCE OF CHROMOSOMES ELEMENT 4"/>
    <property type="match status" value="1"/>
</dbReference>
<comment type="function">
    <text evidence="7">Component of the SMC5-SMC6 complex, that promotes sister chromatid alignment after DNA damage and facilitates double-stranded DNA breaks (DSBs) repair via homologous recombination between sister chromatids.</text>
</comment>
<evidence type="ECO:0000256" key="7">
    <source>
        <dbReference type="RuleBase" id="RU365071"/>
    </source>
</evidence>
<proteinExistence type="inferred from homology"/>
<dbReference type="OMA" id="RVCIRKK"/>
<keyword evidence="3 7" id="KW-0227">DNA damage</keyword>
<dbReference type="InterPro" id="IPR014854">
    <property type="entry name" value="Nse4_C"/>
</dbReference>
<evidence type="ECO:0000313" key="11">
    <source>
        <dbReference type="Proteomes" id="UP000011750"/>
    </source>
</evidence>
<feature type="region of interest" description="Disordered" evidence="8">
    <location>
        <begin position="366"/>
        <end position="387"/>
    </location>
</feature>
<feature type="region of interest" description="Disordered" evidence="8">
    <location>
        <begin position="1"/>
        <end position="52"/>
    </location>
</feature>
<dbReference type="GeneID" id="103868585"/>
<dbReference type="Pfam" id="PF08743">
    <property type="entry name" value="Nse4_C"/>
    <property type="match status" value="1"/>
</dbReference>
<accession>M4ENT4</accession>
<dbReference type="GO" id="GO:0006281">
    <property type="term" value="P:DNA repair"/>
    <property type="evidence" value="ECO:0000318"/>
    <property type="project" value="GO_Central"/>
</dbReference>
<dbReference type="STRING" id="51351.M4ENT4"/>